<evidence type="ECO:0000313" key="1">
    <source>
        <dbReference type="EMBL" id="OSY86813.1"/>
    </source>
</evidence>
<comment type="caution">
    <text evidence="1">The sequence shown here is derived from an EMBL/GenBank/DDBJ whole genome shotgun (WGS) entry which is preliminary data.</text>
</comment>
<name>A0A1Y2P8R3_9FLAO</name>
<dbReference type="RefSeq" id="WP_086031723.1">
    <property type="nucleotide sequence ID" value="NZ_LAPZ01000021.1"/>
</dbReference>
<dbReference type="AlphaFoldDB" id="A0A1Y2P8R3"/>
<dbReference type="Proteomes" id="UP000194221">
    <property type="component" value="Unassembled WGS sequence"/>
</dbReference>
<proteinExistence type="predicted"/>
<organism evidence="1 2">
    <name type="scientific">Tenacibaculum holothuriorum</name>
    <dbReference type="NCBI Taxonomy" id="1635173"/>
    <lineage>
        <taxon>Bacteria</taxon>
        <taxon>Pseudomonadati</taxon>
        <taxon>Bacteroidota</taxon>
        <taxon>Flavobacteriia</taxon>
        <taxon>Flavobacteriales</taxon>
        <taxon>Flavobacteriaceae</taxon>
        <taxon>Tenacibaculum</taxon>
    </lineage>
</organism>
<accession>A0A1Y2P8R3</accession>
<evidence type="ECO:0000313" key="2">
    <source>
        <dbReference type="Proteomes" id="UP000194221"/>
    </source>
</evidence>
<dbReference type="EMBL" id="LAPZ01000021">
    <property type="protein sequence ID" value="OSY86813.1"/>
    <property type="molecule type" value="Genomic_DNA"/>
</dbReference>
<dbReference type="OrthoDB" id="1134968at2"/>
<reference evidence="1 2" key="1">
    <citation type="submission" date="2015-03" db="EMBL/GenBank/DDBJ databases">
        <title>Genome sequence of Tenacibaculum sp. S2-2, isolated from intestinal microbiota of sea cucumber, Apostichopus japonicas.</title>
        <authorList>
            <person name="Shao Z."/>
            <person name="Wang L."/>
            <person name="Li X."/>
        </authorList>
    </citation>
    <scope>NUCLEOTIDE SEQUENCE [LARGE SCALE GENOMIC DNA]</scope>
    <source>
        <strain evidence="1 2">S2-2</strain>
    </source>
</reference>
<keyword evidence="2" id="KW-1185">Reference proteome</keyword>
<protein>
    <submittedName>
        <fullName evidence="1">Uncharacterized protein</fullName>
    </submittedName>
</protein>
<dbReference type="InParanoid" id="A0A1Y2P8R3"/>
<sequence>MKINCRHCKEAFIRKRRNQGYCSASCRTMACYKRNRYEYVSGSYKKNTDKLGVIEPQTTTQLVPKELDSKLKTLLKKEEKVFDTKSMTNTVVSNLLSDTAVYGMKKILNPKSLPATKGDVEMMLIQIQELQQLLIEIKFKNKYRIL</sequence>
<gene>
    <name evidence="1" type="ORF">WH52_14615</name>
</gene>